<feature type="transmembrane region" description="Helical" evidence="1">
    <location>
        <begin position="15"/>
        <end position="36"/>
    </location>
</feature>
<evidence type="ECO:0000313" key="2">
    <source>
        <dbReference type="EMBL" id="QGY39305.1"/>
    </source>
</evidence>
<evidence type="ECO:0008006" key="4">
    <source>
        <dbReference type="Google" id="ProtNLM"/>
    </source>
</evidence>
<gene>
    <name evidence="2" type="ORF">GM415_03945</name>
</gene>
<name>A0A6I6J9K0_9BACT</name>
<keyword evidence="1" id="KW-0812">Transmembrane</keyword>
<keyword evidence="3" id="KW-1185">Reference proteome</keyword>
<keyword evidence="1" id="KW-1133">Transmembrane helix</keyword>
<accession>A0A6I6J9K0</accession>
<dbReference type="RefSeq" id="WP_158946530.1">
    <property type="nucleotide sequence ID" value="NZ_CP046400.1"/>
</dbReference>
<proteinExistence type="predicted"/>
<organism evidence="2 3">
    <name type="scientific">Pseudodesulfovibrio cashew</name>
    <dbReference type="NCBI Taxonomy" id="2678688"/>
    <lineage>
        <taxon>Bacteria</taxon>
        <taxon>Pseudomonadati</taxon>
        <taxon>Thermodesulfobacteriota</taxon>
        <taxon>Desulfovibrionia</taxon>
        <taxon>Desulfovibrionales</taxon>
        <taxon>Desulfovibrionaceae</taxon>
    </lineage>
</organism>
<dbReference type="AlphaFoldDB" id="A0A6I6J9K0"/>
<dbReference type="Proteomes" id="UP000428328">
    <property type="component" value="Chromosome"/>
</dbReference>
<keyword evidence="1" id="KW-0472">Membrane</keyword>
<dbReference type="KEGG" id="psel:GM415_03945"/>
<evidence type="ECO:0000313" key="3">
    <source>
        <dbReference type="Proteomes" id="UP000428328"/>
    </source>
</evidence>
<evidence type="ECO:0000256" key="1">
    <source>
        <dbReference type="SAM" id="Phobius"/>
    </source>
</evidence>
<reference evidence="2 3" key="1">
    <citation type="submission" date="2019-11" db="EMBL/GenBank/DDBJ databases">
        <authorList>
            <person name="Zheng R.K."/>
            <person name="Sun C.M."/>
        </authorList>
    </citation>
    <scope>NUCLEOTIDE SEQUENCE [LARGE SCALE GENOMIC DNA]</scope>
    <source>
        <strain evidence="2 3">SRB007</strain>
    </source>
</reference>
<dbReference type="EMBL" id="CP046400">
    <property type="protein sequence ID" value="QGY39305.1"/>
    <property type="molecule type" value="Genomic_DNA"/>
</dbReference>
<protein>
    <recommendedName>
        <fullName evidence="4">Type II secretion system protein GspN</fullName>
    </recommendedName>
</protein>
<sequence>MASPYQKSSSLPGRILARFFLVLLGFLIGAALFTPWNKIWASALASLDERLPSVGLKWDAIDRDGPFGFRVRGLRISVANTPGSLRFQQAYVNVGFSPVAHVRLDTGGPQCELNLFQSGAFEFEGDVNLTTLLGGADVRGVLRVAGNLFLPAGAVLPKNGWIDVRSQQLLLPDGKSVEDLAFTAEIHGRDMTVRDFSMGKPLAYKAAGTGVLHRGNLFRTRFDLKGEMTIGQRTFPYEMQGSLADAVW</sequence>